<dbReference type="RefSeq" id="WP_188716052.1">
    <property type="nucleotide sequence ID" value="NZ_BMIV01000012.1"/>
</dbReference>
<proteinExistence type="predicted"/>
<evidence type="ECO:0000313" key="2">
    <source>
        <dbReference type="EMBL" id="GGF75263.1"/>
    </source>
</evidence>
<keyword evidence="3" id="KW-1185">Reference proteome</keyword>
<protein>
    <submittedName>
        <fullName evidence="2">Uncharacterized protein</fullName>
    </submittedName>
</protein>
<sequence>MLRSIPALAAGLLLGVLPFSVVAQTAPDSAPPAAPFQKVSELVALPEFLPGLGTLYVDPATLPAGPFLGYDHDGKLSATIYMTPIEDLEGGGAFNDLAVGSDSVTTTDIYYNAGHPGVEKPHVHVVLYHDKDAKARLAE</sequence>
<dbReference type="Proteomes" id="UP000640509">
    <property type="component" value="Unassembled WGS sequence"/>
</dbReference>
<evidence type="ECO:0000313" key="3">
    <source>
        <dbReference type="Proteomes" id="UP000640509"/>
    </source>
</evidence>
<name>A0ABQ1VL19_9RHOB</name>
<dbReference type="Gene3D" id="3.30.200.270">
    <property type="match status" value="1"/>
</dbReference>
<accession>A0ABQ1VL19</accession>
<comment type="caution">
    <text evidence="2">The sequence shown here is derived from an EMBL/GenBank/DDBJ whole genome shotgun (WGS) entry which is preliminary data.</text>
</comment>
<feature type="chain" id="PRO_5046496424" evidence="1">
    <location>
        <begin position="24"/>
        <end position="139"/>
    </location>
</feature>
<reference evidence="3" key="1">
    <citation type="journal article" date="2019" name="Int. J. Syst. Evol. Microbiol.">
        <title>The Global Catalogue of Microorganisms (GCM) 10K type strain sequencing project: providing services to taxonomists for standard genome sequencing and annotation.</title>
        <authorList>
            <consortium name="The Broad Institute Genomics Platform"/>
            <consortium name="The Broad Institute Genome Sequencing Center for Infectious Disease"/>
            <person name="Wu L."/>
            <person name="Ma J."/>
        </authorList>
    </citation>
    <scope>NUCLEOTIDE SEQUENCE [LARGE SCALE GENOMIC DNA]</scope>
    <source>
        <strain evidence="3">CGMCC 1.15419</strain>
    </source>
</reference>
<dbReference type="EMBL" id="BMIV01000012">
    <property type="protein sequence ID" value="GGF75263.1"/>
    <property type="molecule type" value="Genomic_DNA"/>
</dbReference>
<keyword evidence="1" id="KW-0732">Signal</keyword>
<organism evidence="2 3">
    <name type="scientific">Paracoccus acridae</name>
    <dbReference type="NCBI Taxonomy" id="1795310"/>
    <lineage>
        <taxon>Bacteria</taxon>
        <taxon>Pseudomonadati</taxon>
        <taxon>Pseudomonadota</taxon>
        <taxon>Alphaproteobacteria</taxon>
        <taxon>Rhodobacterales</taxon>
        <taxon>Paracoccaceae</taxon>
        <taxon>Paracoccus</taxon>
    </lineage>
</organism>
<feature type="signal peptide" evidence="1">
    <location>
        <begin position="1"/>
        <end position="23"/>
    </location>
</feature>
<gene>
    <name evidence="2" type="ORF">GCM10011402_29960</name>
</gene>
<evidence type="ECO:0000256" key="1">
    <source>
        <dbReference type="SAM" id="SignalP"/>
    </source>
</evidence>